<dbReference type="InterPro" id="IPR055933">
    <property type="entry name" value="DUF7511"/>
</dbReference>
<dbReference type="RefSeq" id="WP_260592342.1">
    <property type="nucleotide sequence ID" value="NZ_CP104003.1"/>
</dbReference>
<evidence type="ECO:0000313" key="4">
    <source>
        <dbReference type="Proteomes" id="UP001057580"/>
    </source>
</evidence>
<evidence type="ECO:0000313" key="3">
    <source>
        <dbReference type="EMBL" id="UWM53348.1"/>
    </source>
</evidence>
<gene>
    <name evidence="3" type="ORF">N0B31_14515</name>
</gene>
<dbReference type="KEGG" id="ssai:N0B31_14515"/>
<feature type="compositionally biased region" description="Basic and acidic residues" evidence="1">
    <location>
        <begin position="20"/>
        <end position="29"/>
    </location>
</feature>
<organism evidence="3 4">
    <name type="scientific">Salinirubellus salinus</name>
    <dbReference type="NCBI Taxonomy" id="1364945"/>
    <lineage>
        <taxon>Archaea</taxon>
        <taxon>Methanobacteriati</taxon>
        <taxon>Methanobacteriota</taxon>
        <taxon>Stenosarchaea group</taxon>
        <taxon>Halobacteria</taxon>
        <taxon>Halobacteriales</taxon>
        <taxon>Natronomonadaceae</taxon>
        <taxon>Salinirubellus</taxon>
    </lineage>
</organism>
<accession>A0A9E7R1X0</accession>
<feature type="domain" description="DUF7511" evidence="2">
    <location>
        <begin position="34"/>
        <end position="78"/>
    </location>
</feature>
<dbReference type="AlphaFoldDB" id="A0A9E7R1X0"/>
<dbReference type="Proteomes" id="UP001057580">
    <property type="component" value="Chromosome"/>
</dbReference>
<evidence type="ECO:0000259" key="2">
    <source>
        <dbReference type="Pfam" id="PF24351"/>
    </source>
</evidence>
<name>A0A9E7R1X0_9EURY</name>
<feature type="region of interest" description="Disordered" evidence="1">
    <location>
        <begin position="1"/>
        <end position="31"/>
    </location>
</feature>
<sequence length="78" mass="8590">MSNEYEEQVSAMGATPPVPNDREPPRPADEEPFVAVVTRRPDGEETCSISPPPTSERRLETEWVAASGDSFVSLAEMR</sequence>
<dbReference type="Pfam" id="PF24351">
    <property type="entry name" value="DUF7511"/>
    <property type="match status" value="1"/>
</dbReference>
<dbReference type="EMBL" id="CP104003">
    <property type="protein sequence ID" value="UWM53348.1"/>
    <property type="molecule type" value="Genomic_DNA"/>
</dbReference>
<evidence type="ECO:0000256" key="1">
    <source>
        <dbReference type="SAM" id="MobiDB-lite"/>
    </source>
</evidence>
<keyword evidence="4" id="KW-1185">Reference proteome</keyword>
<proteinExistence type="predicted"/>
<protein>
    <recommendedName>
        <fullName evidence="2">DUF7511 domain-containing protein</fullName>
    </recommendedName>
</protein>
<reference evidence="3" key="1">
    <citation type="submission" date="2022-09" db="EMBL/GenBank/DDBJ databases">
        <title>Diverse halophilic archaea isolated from saline environments.</title>
        <authorList>
            <person name="Cui H.-L."/>
        </authorList>
    </citation>
    <scope>NUCLEOTIDE SEQUENCE</scope>
    <source>
        <strain evidence="3">ZS-35-S2</strain>
    </source>
</reference>
<dbReference type="GeneID" id="74943659"/>